<dbReference type="GO" id="GO:0005886">
    <property type="term" value="C:plasma membrane"/>
    <property type="evidence" value="ECO:0007669"/>
    <property type="project" value="TreeGrafter"/>
</dbReference>
<dbReference type="NCBIfam" id="NF037981">
    <property type="entry name" value="NCS2_1"/>
    <property type="match status" value="1"/>
</dbReference>
<evidence type="ECO:0000256" key="2">
    <source>
        <dbReference type="ARBA" id="ARBA00008821"/>
    </source>
</evidence>
<evidence type="ECO:0000256" key="4">
    <source>
        <dbReference type="ARBA" id="ARBA00022692"/>
    </source>
</evidence>
<dbReference type="PANTHER" id="PTHR42810:SF4">
    <property type="entry name" value="URIC ACID TRANSPORTER UACT"/>
    <property type="match status" value="1"/>
</dbReference>
<comment type="subcellular location">
    <subcellularLocation>
        <location evidence="1">Membrane</location>
        <topology evidence="1">Multi-pass membrane protein</topology>
    </subcellularLocation>
</comment>
<feature type="transmembrane region" description="Helical" evidence="7">
    <location>
        <begin position="170"/>
        <end position="190"/>
    </location>
</feature>
<dbReference type="STRING" id="574349.SAMN05443545_10699"/>
<keyword evidence="9" id="KW-1185">Reference proteome</keyword>
<reference evidence="8 9" key="1">
    <citation type="submission" date="2016-10" db="EMBL/GenBank/DDBJ databases">
        <authorList>
            <person name="de Groot N.N."/>
        </authorList>
    </citation>
    <scope>NUCLEOTIDE SEQUENCE [LARGE SCALE GENOMIC DNA]</scope>
    <source>
        <strain evidence="8 9">DSM 19219</strain>
    </source>
</reference>
<proteinExistence type="inferred from homology"/>
<feature type="transmembrane region" description="Helical" evidence="7">
    <location>
        <begin position="112"/>
        <end position="130"/>
    </location>
</feature>
<evidence type="ECO:0000313" key="9">
    <source>
        <dbReference type="Proteomes" id="UP000198500"/>
    </source>
</evidence>
<dbReference type="PANTHER" id="PTHR42810">
    <property type="entry name" value="PURINE PERMEASE C1399.01C-RELATED"/>
    <property type="match status" value="1"/>
</dbReference>
<evidence type="ECO:0000313" key="8">
    <source>
        <dbReference type="EMBL" id="SDX57280.1"/>
    </source>
</evidence>
<dbReference type="AlphaFoldDB" id="A0A1H3CTA2"/>
<feature type="transmembrane region" description="Helical" evidence="7">
    <location>
        <begin position="413"/>
        <end position="433"/>
    </location>
</feature>
<dbReference type="OrthoDB" id="9805749at2"/>
<feature type="transmembrane region" description="Helical" evidence="7">
    <location>
        <begin position="385"/>
        <end position="407"/>
    </location>
</feature>
<evidence type="ECO:0000256" key="3">
    <source>
        <dbReference type="ARBA" id="ARBA00022448"/>
    </source>
</evidence>
<organism evidence="8 9">
    <name type="scientific">Aidingimonas halophila</name>
    <dbReference type="NCBI Taxonomy" id="574349"/>
    <lineage>
        <taxon>Bacteria</taxon>
        <taxon>Pseudomonadati</taxon>
        <taxon>Pseudomonadota</taxon>
        <taxon>Gammaproteobacteria</taxon>
        <taxon>Oceanospirillales</taxon>
        <taxon>Halomonadaceae</taxon>
        <taxon>Aidingimonas</taxon>
    </lineage>
</organism>
<keyword evidence="3" id="KW-0813">Transport</keyword>
<feature type="transmembrane region" description="Helical" evidence="7">
    <location>
        <begin position="324"/>
        <end position="343"/>
    </location>
</feature>
<evidence type="ECO:0000256" key="7">
    <source>
        <dbReference type="SAM" id="Phobius"/>
    </source>
</evidence>
<dbReference type="Pfam" id="PF00860">
    <property type="entry name" value="Xan_ur_permease"/>
    <property type="match status" value="1"/>
</dbReference>
<dbReference type="GO" id="GO:0042907">
    <property type="term" value="F:xanthine transmembrane transporter activity"/>
    <property type="evidence" value="ECO:0007669"/>
    <property type="project" value="TreeGrafter"/>
</dbReference>
<keyword evidence="5 7" id="KW-1133">Transmembrane helix</keyword>
<accession>A0A1H3CTA2</accession>
<dbReference type="EMBL" id="FNNI01000006">
    <property type="protein sequence ID" value="SDX57280.1"/>
    <property type="molecule type" value="Genomic_DNA"/>
</dbReference>
<sequence>MNTSPTPPRSEVEPADERLPLGKLLLYGFQHVLVMAAAPITAAFLIGNTLELPDTMTVSLMSAIFLACGLAGILQSVGILGFGARLPFIQVPGGAPLAIFLTIAQATDLQTATGAVILTGAFYFLALPFFTRVLKFFPPIVVGTMLLLVAINLIRIFGGLITGQPDSPGFASMGSIALALVTIGSTVLFARCCTGMWQRISVMLGLLAGATVAFATGAMSFSGVLDGPLVAVPEPFPFGMPKFDVIASLPLLIFCVVSMTEATGQTLATAEIVERGGDHKAIVPRNIRADALGSLIGGCFGTSLIITSGENIGIIRATGVRSRYVTITAGAMLIFLALCAPLGRLAHAIPTAVVAGTAVIVFAIIGVMGINILRRVDFNRNGNMFTLAAALAMGILPIVVPDFYSAFPKHLQIVLGNGLAMGTLTAVLVNILFHHLGAPRRERQGNDTPSPLEASKGD</sequence>
<evidence type="ECO:0000256" key="1">
    <source>
        <dbReference type="ARBA" id="ARBA00004141"/>
    </source>
</evidence>
<protein>
    <submittedName>
        <fullName evidence="8">Uracil-xanthine permease</fullName>
    </submittedName>
</protein>
<dbReference type="InterPro" id="IPR006043">
    <property type="entry name" value="NCS2"/>
</dbReference>
<comment type="similarity">
    <text evidence="2">Belongs to the nucleobase:cation symporter-2 (NCS2) (TC 2.A.40) family.</text>
</comment>
<evidence type="ECO:0000256" key="6">
    <source>
        <dbReference type="ARBA" id="ARBA00023136"/>
    </source>
</evidence>
<feature type="transmembrane region" description="Helical" evidence="7">
    <location>
        <begin position="58"/>
        <end position="81"/>
    </location>
</feature>
<dbReference type="Proteomes" id="UP000198500">
    <property type="component" value="Unassembled WGS sequence"/>
</dbReference>
<evidence type="ECO:0000256" key="5">
    <source>
        <dbReference type="ARBA" id="ARBA00022989"/>
    </source>
</evidence>
<keyword evidence="4 7" id="KW-0812">Transmembrane</keyword>
<feature type="transmembrane region" description="Helical" evidence="7">
    <location>
        <begin position="202"/>
        <end position="225"/>
    </location>
</feature>
<feature type="transmembrane region" description="Helical" evidence="7">
    <location>
        <begin position="245"/>
        <end position="262"/>
    </location>
</feature>
<feature type="transmembrane region" description="Helical" evidence="7">
    <location>
        <begin position="349"/>
        <end position="373"/>
    </location>
</feature>
<name>A0A1H3CTA2_9GAMM</name>
<feature type="transmembrane region" description="Helical" evidence="7">
    <location>
        <begin position="137"/>
        <end position="158"/>
    </location>
</feature>
<feature type="transmembrane region" description="Helical" evidence="7">
    <location>
        <begin position="24"/>
        <end position="46"/>
    </location>
</feature>
<keyword evidence="6 7" id="KW-0472">Membrane</keyword>
<gene>
    <name evidence="8" type="ORF">SAMN05443545_10699</name>
</gene>